<dbReference type="GeneID" id="29058818"/>
<sequence>MITKRQVERVFKVALQEQGKKNDYIREIARSYKGHFKTFNFSDFENFAKNLDNKMYEKAFRKFKKDFKDDTLELYLPFDNMEIIFNNGDGLVPLGKKERYEIIRIFITKIKGTIYITSHILDNEEKKLYNNYITLENGILGGIHGEGMLSDNLASFDLFVNLMVWLDYINGSYSVKIIDNKSLPREERRRVKREYQKASGTINLNSKELIKRYIREKESNKRGSKITKQFEVRGHWVHRKDGTKYWRRGYVKGKHLEEKTNKDYNIS</sequence>
<dbReference type="Proteomes" id="UP000202618">
    <property type="component" value="Segment"/>
</dbReference>
<evidence type="ECO:0000313" key="1">
    <source>
        <dbReference type="EMBL" id="AMS01184.1"/>
    </source>
</evidence>
<organism evidence="1 2">
    <name type="scientific">Bacillus phage AR9</name>
    <dbReference type="NCBI Taxonomy" id="1815509"/>
    <lineage>
        <taxon>Viruses</taxon>
        <taxon>Duplodnaviria</taxon>
        <taxon>Heunggongvirae</taxon>
        <taxon>Uroviricota</taxon>
        <taxon>Caudoviricetes</taxon>
        <taxon>Takahashivirus</taxon>
        <taxon>Bacillus phage PBS1</taxon>
    </lineage>
</organism>
<gene>
    <name evidence="1" type="ORF">AR9_g100</name>
</gene>
<protein>
    <submittedName>
        <fullName evidence="1">Uncharacterized protein</fullName>
    </submittedName>
</protein>
<dbReference type="EMBL" id="KU878088">
    <property type="protein sequence ID" value="AMS01184.1"/>
    <property type="molecule type" value="Genomic_DNA"/>
</dbReference>
<evidence type="ECO:0000313" key="2">
    <source>
        <dbReference type="Proteomes" id="UP000202618"/>
    </source>
</evidence>
<proteinExistence type="predicted"/>
<name>A0A172JI01_BPPB1</name>
<dbReference type="RefSeq" id="YP_009283004.1">
    <property type="nucleotide sequence ID" value="NC_031039.1"/>
</dbReference>
<accession>A0A172JI01</accession>
<dbReference type="KEGG" id="vg:29058818"/>
<reference evidence="1 2" key="1">
    <citation type="journal article" date="2016" name="Virology">
        <title>The genome of AR9, a giant transducing Bacillus phage encoding two multisubunit RNA polymerases.</title>
        <authorList>
            <person name="Lavysh D."/>
            <person name="Sokolova M."/>
            <person name="Minakhin L."/>
            <person name="Yakunina M."/>
            <person name="Artamonova T."/>
            <person name="Kozyavkin S."/>
            <person name="Makarova K.S."/>
            <person name="Koonin E.V."/>
            <person name="Severinov K."/>
        </authorList>
    </citation>
    <scope>NUCLEOTIDE SEQUENCE [LARGE SCALE GENOMIC DNA]</scope>
</reference>